<dbReference type="Proteomes" id="UP000220102">
    <property type="component" value="Unassembled WGS sequence"/>
</dbReference>
<dbReference type="RefSeq" id="WP_098078398.1">
    <property type="nucleotide sequence ID" value="NZ_PDEQ01000010.1"/>
</dbReference>
<keyword evidence="2" id="KW-1185">Reference proteome</keyword>
<accession>A0A2A8CTT6</accession>
<sequence length="433" mass="49344">MPRPSTLSSHELLRQEALALLDRLSRVKPFALLMPMTPAAAPGPVTQQAIERYLVQGRKHLRRRVEEYLRWLDSPTGRRTSANRAHGRFVHLKLMFNRVLTQFDLFADVLTQRSEHDHGARLGGLDTVAARALALPGAPYRPPPVLCYLDRGQGAAIRRARTRLPGGGRNPVAIIRVPRERMIGSGIASSLLHEVGHQGAALLDLVSSIRYDLNRRSRSEAIWIYWERWISEIIADLWAIAQLGVGSTLGLMGVVALPRAFVFRLGADDPHPPPWVRVLLSCEMGRQLFPDPQWDRLEASWHRYYPLREARKRERNVFAAVHRHMPTFVRALRSHRPARMKGRALETLFPVPERQPRLFRSLWPRWQGDVEQMIRHDPSLVFAVLGQAKADGRISADAEGQLLARLLNYWALRSTLHPDRTRLPKEIPKAPTH</sequence>
<proteinExistence type="predicted"/>
<protein>
    <submittedName>
        <fullName evidence="1">Uncharacterized protein</fullName>
    </submittedName>
</protein>
<dbReference type="OrthoDB" id="569152at2"/>
<dbReference type="EMBL" id="PDEQ01000010">
    <property type="protein sequence ID" value="PEN11302.1"/>
    <property type="molecule type" value="Genomic_DNA"/>
</dbReference>
<reference evidence="1 2" key="1">
    <citation type="submission" date="2017-10" db="EMBL/GenBank/DDBJ databases">
        <title>Draft genome of Longibacter Salinarum.</title>
        <authorList>
            <person name="Goh K.M."/>
            <person name="Shamsir M.S."/>
            <person name="Lim S.W."/>
        </authorList>
    </citation>
    <scope>NUCLEOTIDE SEQUENCE [LARGE SCALE GENOMIC DNA]</scope>
    <source>
        <strain evidence="1 2">KCTC 52045</strain>
    </source>
</reference>
<dbReference type="AlphaFoldDB" id="A0A2A8CTT6"/>
<gene>
    <name evidence="1" type="ORF">CRI94_16055</name>
</gene>
<comment type="caution">
    <text evidence="1">The sequence shown here is derived from an EMBL/GenBank/DDBJ whole genome shotgun (WGS) entry which is preliminary data.</text>
</comment>
<evidence type="ECO:0000313" key="2">
    <source>
        <dbReference type="Proteomes" id="UP000220102"/>
    </source>
</evidence>
<name>A0A2A8CTT6_9BACT</name>
<evidence type="ECO:0000313" key="1">
    <source>
        <dbReference type="EMBL" id="PEN11302.1"/>
    </source>
</evidence>
<organism evidence="1 2">
    <name type="scientific">Longibacter salinarum</name>
    <dbReference type="NCBI Taxonomy" id="1850348"/>
    <lineage>
        <taxon>Bacteria</taxon>
        <taxon>Pseudomonadati</taxon>
        <taxon>Rhodothermota</taxon>
        <taxon>Rhodothermia</taxon>
        <taxon>Rhodothermales</taxon>
        <taxon>Salisaetaceae</taxon>
        <taxon>Longibacter</taxon>
    </lineage>
</organism>